<name>A0A841TAD1_9BACL</name>
<dbReference type="SUPFAM" id="SSF53448">
    <property type="entry name" value="Nucleotide-diphospho-sugar transferases"/>
    <property type="match status" value="1"/>
</dbReference>
<dbReference type="InterPro" id="IPR029044">
    <property type="entry name" value="Nucleotide-diphossugar_trans"/>
</dbReference>
<organism evidence="2 3">
    <name type="scientific">Cohnella lubricantis</name>
    <dbReference type="NCBI Taxonomy" id="2163172"/>
    <lineage>
        <taxon>Bacteria</taxon>
        <taxon>Bacillati</taxon>
        <taxon>Bacillota</taxon>
        <taxon>Bacilli</taxon>
        <taxon>Bacillales</taxon>
        <taxon>Paenibacillaceae</taxon>
        <taxon>Cohnella</taxon>
    </lineage>
</organism>
<dbReference type="PANTHER" id="PTHR43777">
    <property type="entry name" value="MOLYBDENUM COFACTOR CYTIDYLYLTRANSFERASE"/>
    <property type="match status" value="1"/>
</dbReference>
<accession>A0A841TAD1</accession>
<proteinExistence type="predicted"/>
<dbReference type="CDD" id="cd04182">
    <property type="entry name" value="GT_2_like_f"/>
    <property type="match status" value="1"/>
</dbReference>
<dbReference type="Gene3D" id="3.90.550.10">
    <property type="entry name" value="Spore Coat Polysaccharide Biosynthesis Protein SpsA, Chain A"/>
    <property type="match status" value="1"/>
</dbReference>
<sequence>MSAKIAGIYLAAGQSRRMGRPKLALELAPGSRLGSAALAEVLACPRLGEIVAVVRPDDPLEWAVGAEAAASSGRIRFVPCPEAADGMSHSVRRGLAEALAGAPDAVLMVLADQPFIKVDLLEALAAAYDGDASLDYAACRHGGIAHPPVLLGSSMFEAAMALEGDVGARKLLSDPAWRGALIEADSETAFADVDTERDLAAAIQTMRRMRTSH</sequence>
<dbReference type="Pfam" id="PF12804">
    <property type="entry name" value="NTP_transf_3"/>
    <property type="match status" value="1"/>
</dbReference>
<reference evidence="2 3" key="1">
    <citation type="submission" date="2020-08" db="EMBL/GenBank/DDBJ databases">
        <title>Cohnella phylogeny.</title>
        <authorList>
            <person name="Dunlap C."/>
        </authorList>
    </citation>
    <scope>NUCLEOTIDE SEQUENCE [LARGE SCALE GENOMIC DNA]</scope>
    <source>
        <strain evidence="2 3">DSM 103658</strain>
    </source>
</reference>
<comment type="caution">
    <text evidence="2">The sequence shown here is derived from an EMBL/GenBank/DDBJ whole genome shotgun (WGS) entry which is preliminary data.</text>
</comment>
<dbReference type="AlphaFoldDB" id="A0A841TAD1"/>
<evidence type="ECO:0000313" key="3">
    <source>
        <dbReference type="Proteomes" id="UP000574133"/>
    </source>
</evidence>
<dbReference type="InterPro" id="IPR025877">
    <property type="entry name" value="MobA-like_NTP_Trfase"/>
</dbReference>
<evidence type="ECO:0000313" key="2">
    <source>
        <dbReference type="EMBL" id="MBB6676985.1"/>
    </source>
</evidence>
<dbReference type="EMBL" id="JACJVN010000025">
    <property type="protein sequence ID" value="MBB6676985.1"/>
    <property type="molecule type" value="Genomic_DNA"/>
</dbReference>
<gene>
    <name evidence="2" type="ORF">H4Q31_06525</name>
</gene>
<feature type="domain" description="MobA-like NTP transferase" evidence="1">
    <location>
        <begin position="7"/>
        <end position="173"/>
    </location>
</feature>
<dbReference type="Proteomes" id="UP000574133">
    <property type="component" value="Unassembled WGS sequence"/>
</dbReference>
<keyword evidence="2" id="KW-0808">Transferase</keyword>
<evidence type="ECO:0000259" key="1">
    <source>
        <dbReference type="Pfam" id="PF12804"/>
    </source>
</evidence>
<protein>
    <submittedName>
        <fullName evidence="2">NTP transferase domain-containing protein</fullName>
    </submittedName>
</protein>
<dbReference type="RefSeq" id="WP_185178275.1">
    <property type="nucleotide sequence ID" value="NZ_CBCSEP010000004.1"/>
</dbReference>
<dbReference type="GO" id="GO:0016779">
    <property type="term" value="F:nucleotidyltransferase activity"/>
    <property type="evidence" value="ECO:0007669"/>
    <property type="project" value="UniProtKB-ARBA"/>
</dbReference>
<keyword evidence="3" id="KW-1185">Reference proteome</keyword>
<dbReference type="PANTHER" id="PTHR43777:SF1">
    <property type="entry name" value="MOLYBDENUM COFACTOR CYTIDYLYLTRANSFERASE"/>
    <property type="match status" value="1"/>
</dbReference>